<dbReference type="KEGG" id="vcn:VOLCADRAFT_82741"/>
<dbReference type="GeneID" id="9624242"/>
<dbReference type="OrthoDB" id="2017893at2759"/>
<feature type="region of interest" description="Disordered" evidence="5">
    <location>
        <begin position="1"/>
        <end position="32"/>
    </location>
</feature>
<evidence type="ECO:0000313" key="7">
    <source>
        <dbReference type="EMBL" id="EFJ44677.1"/>
    </source>
</evidence>
<dbReference type="InParanoid" id="D8U6N8"/>
<evidence type="ECO:0000256" key="3">
    <source>
        <dbReference type="ARBA" id="ARBA00022801"/>
    </source>
</evidence>
<dbReference type="PANTHER" id="PTHR45848:SF4">
    <property type="entry name" value="DUAL SPECIFICITY PROTEIN PHOSPHATASE 12"/>
    <property type="match status" value="1"/>
</dbReference>
<dbReference type="EC" id="3.1.3.48" evidence="2"/>
<evidence type="ECO:0000256" key="4">
    <source>
        <dbReference type="ARBA" id="ARBA00022912"/>
    </source>
</evidence>
<dbReference type="AlphaFoldDB" id="D8U6N8"/>
<dbReference type="GO" id="GO:0008138">
    <property type="term" value="F:protein tyrosine/serine/threonine phosphatase activity"/>
    <property type="evidence" value="ECO:0007669"/>
    <property type="project" value="TreeGrafter"/>
</dbReference>
<dbReference type="RefSeq" id="XP_002954253.1">
    <property type="nucleotide sequence ID" value="XM_002954207.1"/>
</dbReference>
<keyword evidence="8" id="KW-1185">Reference proteome</keyword>
<dbReference type="InterPro" id="IPR016130">
    <property type="entry name" value="Tyr_Pase_AS"/>
</dbReference>
<dbReference type="InterPro" id="IPR000387">
    <property type="entry name" value="Tyr_Pase_dom"/>
</dbReference>
<dbReference type="PROSITE" id="PS50056">
    <property type="entry name" value="TYR_PHOSPHATASE_2"/>
    <property type="match status" value="1"/>
</dbReference>
<dbReference type="InterPro" id="IPR000340">
    <property type="entry name" value="Dual-sp_phosphatase_cat-dom"/>
</dbReference>
<sequence length="275" mass="28624">MAAAESPPAGGEDGVVDNNGSSGGSSGGGGGGSSSGVSYRVLVHCQAGVSRSPAVVAAWLMRSRGLSADEALRLLGSRRPAVDPNEGFRAQLSLFGDMKCSLVPEHPVYKMWCLQELASRWEEQGFVDPVAFGQLPEGPTGLSAAVAAQQTLYRCRKCRTLLATSEHVMPVEAAMGRSLYAAAATAAADGGGGAESCLFVQPMQWMAGTVTGVVAGKLHCPKCSARLGSFNWSGISNPSGAWVTPAFQLHHSKVRHLYSRCTAGVSRDWVCIPGT</sequence>
<dbReference type="SMART" id="SM00195">
    <property type="entry name" value="DSPc"/>
    <property type="match status" value="1"/>
</dbReference>
<protein>
    <recommendedName>
        <fullName evidence="2">protein-tyrosine-phosphatase</fullName>
        <ecNumber evidence="2">3.1.3.48</ecNumber>
    </recommendedName>
</protein>
<name>D8U6N8_VOLCA</name>
<dbReference type="Proteomes" id="UP000001058">
    <property type="component" value="Unassembled WGS sequence"/>
</dbReference>
<dbReference type="STRING" id="3068.D8U6N8"/>
<evidence type="ECO:0000256" key="5">
    <source>
        <dbReference type="SAM" id="MobiDB-lite"/>
    </source>
</evidence>
<evidence type="ECO:0000313" key="8">
    <source>
        <dbReference type="Proteomes" id="UP000001058"/>
    </source>
</evidence>
<proteinExistence type="inferred from homology"/>
<evidence type="ECO:0000259" key="6">
    <source>
        <dbReference type="PROSITE" id="PS50056"/>
    </source>
</evidence>
<keyword evidence="3" id="KW-0378">Hydrolase</keyword>
<gene>
    <name evidence="7" type="ORF">VOLCADRAFT_82741</name>
</gene>
<dbReference type="EMBL" id="GL378362">
    <property type="protein sequence ID" value="EFJ44677.1"/>
    <property type="molecule type" value="Genomic_DNA"/>
</dbReference>
<evidence type="ECO:0000256" key="2">
    <source>
        <dbReference type="ARBA" id="ARBA00013064"/>
    </source>
</evidence>
<dbReference type="Gene3D" id="3.90.190.10">
    <property type="entry name" value="Protein tyrosine phosphatase superfamily"/>
    <property type="match status" value="1"/>
</dbReference>
<dbReference type="CDD" id="cd14498">
    <property type="entry name" value="DSP"/>
    <property type="match status" value="1"/>
</dbReference>
<feature type="domain" description="Tyrosine specific protein phosphatases" evidence="6">
    <location>
        <begin position="34"/>
        <end position="82"/>
    </location>
</feature>
<dbReference type="GO" id="GO:0004725">
    <property type="term" value="F:protein tyrosine phosphatase activity"/>
    <property type="evidence" value="ECO:0007669"/>
    <property type="project" value="UniProtKB-EC"/>
</dbReference>
<dbReference type="Pfam" id="PF00782">
    <property type="entry name" value="DSPc"/>
    <property type="match status" value="1"/>
</dbReference>
<reference evidence="7 8" key="1">
    <citation type="journal article" date="2010" name="Science">
        <title>Genomic analysis of organismal complexity in the multicellular green alga Volvox carteri.</title>
        <authorList>
            <person name="Prochnik S.E."/>
            <person name="Umen J."/>
            <person name="Nedelcu A.M."/>
            <person name="Hallmann A."/>
            <person name="Miller S.M."/>
            <person name="Nishii I."/>
            <person name="Ferris P."/>
            <person name="Kuo A."/>
            <person name="Mitros T."/>
            <person name="Fritz-Laylin L.K."/>
            <person name="Hellsten U."/>
            <person name="Chapman J."/>
            <person name="Simakov O."/>
            <person name="Rensing S.A."/>
            <person name="Terry A."/>
            <person name="Pangilinan J."/>
            <person name="Kapitonov V."/>
            <person name="Jurka J."/>
            <person name="Salamov A."/>
            <person name="Shapiro H."/>
            <person name="Schmutz J."/>
            <person name="Grimwood J."/>
            <person name="Lindquist E."/>
            <person name="Lucas S."/>
            <person name="Grigoriev I.V."/>
            <person name="Schmitt R."/>
            <person name="Kirk D."/>
            <person name="Rokhsar D.S."/>
        </authorList>
    </citation>
    <scope>NUCLEOTIDE SEQUENCE [LARGE SCALE GENOMIC DNA]</scope>
    <source>
        <strain evidence="8">f. Nagariensis / Eve</strain>
    </source>
</reference>
<accession>D8U6N8</accession>
<dbReference type="PROSITE" id="PS00383">
    <property type="entry name" value="TYR_PHOSPHATASE_1"/>
    <property type="match status" value="1"/>
</dbReference>
<dbReference type="InterPro" id="IPR020422">
    <property type="entry name" value="TYR_PHOSPHATASE_DUAL_dom"/>
</dbReference>
<dbReference type="PANTHER" id="PTHR45848">
    <property type="entry name" value="DUAL SPECIFICITY PROTEIN PHOSPHATASE 12 FAMILY MEMBER"/>
    <property type="match status" value="1"/>
</dbReference>
<keyword evidence="4" id="KW-0904">Protein phosphatase</keyword>
<organism evidence="8">
    <name type="scientific">Volvox carteri f. nagariensis</name>
    <dbReference type="NCBI Taxonomy" id="3068"/>
    <lineage>
        <taxon>Eukaryota</taxon>
        <taxon>Viridiplantae</taxon>
        <taxon>Chlorophyta</taxon>
        <taxon>core chlorophytes</taxon>
        <taxon>Chlorophyceae</taxon>
        <taxon>CS clade</taxon>
        <taxon>Chlamydomonadales</taxon>
        <taxon>Volvocaceae</taxon>
        <taxon>Volvox</taxon>
    </lineage>
</organism>
<dbReference type="InterPro" id="IPR029021">
    <property type="entry name" value="Prot-tyrosine_phosphatase-like"/>
</dbReference>
<evidence type="ECO:0000256" key="1">
    <source>
        <dbReference type="ARBA" id="ARBA00008601"/>
    </source>
</evidence>
<feature type="compositionally biased region" description="Gly residues" evidence="5">
    <location>
        <begin position="21"/>
        <end position="32"/>
    </location>
</feature>
<dbReference type="eggNOG" id="KOG1716">
    <property type="taxonomic scope" value="Eukaryota"/>
</dbReference>
<comment type="similarity">
    <text evidence="1">Belongs to the protein-tyrosine phosphatase family. Non-receptor class dual specificity subfamily.</text>
</comment>
<dbReference type="SUPFAM" id="SSF52799">
    <property type="entry name" value="(Phosphotyrosine protein) phosphatases II"/>
    <property type="match status" value="1"/>
</dbReference>